<sequence length="312" mass="34027">MGEDLLLSRRRAPAQLGGWRGAIARASGGRIEPGPSAKQVHVSELISQVRAPLVAVHKLAVLCLKGGVGKTTVTTALGIAIARQRGDRVIAVDANPDMGTLSDRFGQYGGPYANIEHLAARKQVEEYFAVRQHTVQNPERLEMLGAQNDPATKYVLNPNDYLTTMRILDRFYNVVLTDCGTSLDTPLFRTIASEMTSLVIVAATTVSGIRGAVTTLQWLSNHGFGPLITRTVVVLNSLEPGKPMIDLERAVDEFKKFPGVKTFELPYDPHLAEGLEIRYDALKKPTKKALLELAGGVAEHYPARQISRHRSG</sequence>
<dbReference type="Gene3D" id="3.40.50.300">
    <property type="entry name" value="P-loop containing nucleotide triphosphate hydrolases"/>
    <property type="match status" value="1"/>
</dbReference>
<dbReference type="GO" id="GO:0009898">
    <property type="term" value="C:cytoplasmic side of plasma membrane"/>
    <property type="evidence" value="ECO:0007669"/>
    <property type="project" value="TreeGrafter"/>
</dbReference>
<dbReference type="InterPro" id="IPR027417">
    <property type="entry name" value="P-loop_NTPase"/>
</dbReference>
<dbReference type="PANTHER" id="PTHR43384:SF14">
    <property type="entry name" value="ESX-1 SECRETION-ASSOCIATED PROTEIN ESPI"/>
    <property type="match status" value="1"/>
</dbReference>
<dbReference type="AlphaFoldDB" id="A0A179VBN2"/>
<dbReference type="EMBL" id="LQYE01000007">
    <property type="protein sequence ID" value="OAT69309.1"/>
    <property type="molecule type" value="Genomic_DNA"/>
</dbReference>
<dbReference type="Proteomes" id="UP000186919">
    <property type="component" value="Unassembled WGS sequence"/>
</dbReference>
<dbReference type="InterPro" id="IPR050625">
    <property type="entry name" value="ParA/MinD_ATPase"/>
</dbReference>
<dbReference type="SUPFAM" id="SSF52540">
    <property type="entry name" value="P-loop containing nucleoside triphosphate hydrolases"/>
    <property type="match status" value="1"/>
</dbReference>
<dbReference type="Pfam" id="PF01656">
    <property type="entry name" value="CbiA"/>
    <property type="match status" value="1"/>
</dbReference>
<comment type="caution">
    <text evidence="2">The sequence shown here is derived from an EMBL/GenBank/DDBJ whole genome shotgun (WGS) entry which is preliminary data.</text>
</comment>
<evidence type="ECO:0000313" key="3">
    <source>
        <dbReference type="Proteomes" id="UP000186919"/>
    </source>
</evidence>
<feature type="domain" description="CobQ/CobB/MinD/ParA nucleotide binding" evidence="1">
    <location>
        <begin position="60"/>
        <end position="273"/>
    </location>
</feature>
<dbReference type="GO" id="GO:0005524">
    <property type="term" value="F:ATP binding"/>
    <property type="evidence" value="ECO:0007669"/>
    <property type="project" value="TreeGrafter"/>
</dbReference>
<organism evidence="2 3">
    <name type="scientific">Mycobacteroides immunogenum</name>
    <dbReference type="NCBI Taxonomy" id="83262"/>
    <lineage>
        <taxon>Bacteria</taxon>
        <taxon>Bacillati</taxon>
        <taxon>Actinomycetota</taxon>
        <taxon>Actinomycetes</taxon>
        <taxon>Mycobacteriales</taxon>
        <taxon>Mycobacteriaceae</taxon>
        <taxon>Mycobacteroides</taxon>
    </lineage>
</organism>
<dbReference type="PANTHER" id="PTHR43384">
    <property type="entry name" value="SEPTUM SITE-DETERMINING PROTEIN MIND HOMOLOG, CHLOROPLASTIC-RELATED"/>
    <property type="match status" value="1"/>
</dbReference>
<dbReference type="GO" id="GO:0016887">
    <property type="term" value="F:ATP hydrolysis activity"/>
    <property type="evidence" value="ECO:0007669"/>
    <property type="project" value="TreeGrafter"/>
</dbReference>
<evidence type="ECO:0000259" key="1">
    <source>
        <dbReference type="Pfam" id="PF01656"/>
    </source>
</evidence>
<reference evidence="2 3" key="1">
    <citation type="submission" date="2016-01" db="EMBL/GenBank/DDBJ databases">
        <title>Mycobacterium immunogenum strain CD11_6 genome sequencing and assembly.</title>
        <authorList>
            <person name="Kaur G."/>
            <person name="Nair G.R."/>
            <person name="Mayilraj S."/>
        </authorList>
    </citation>
    <scope>NUCLEOTIDE SEQUENCE [LARGE SCALE GENOMIC DNA]</scope>
    <source>
        <strain evidence="2 3">CD11-6</strain>
    </source>
</reference>
<dbReference type="GO" id="GO:0051782">
    <property type="term" value="P:negative regulation of cell division"/>
    <property type="evidence" value="ECO:0007669"/>
    <property type="project" value="TreeGrafter"/>
</dbReference>
<proteinExistence type="predicted"/>
<accession>A0A179VBN2</accession>
<protein>
    <recommendedName>
        <fullName evidence="1">CobQ/CobB/MinD/ParA nucleotide binding domain-containing protein</fullName>
    </recommendedName>
</protein>
<evidence type="ECO:0000313" key="2">
    <source>
        <dbReference type="EMBL" id="OAT69309.1"/>
    </source>
</evidence>
<dbReference type="GO" id="GO:0005829">
    <property type="term" value="C:cytosol"/>
    <property type="evidence" value="ECO:0007669"/>
    <property type="project" value="TreeGrafter"/>
</dbReference>
<name>A0A179VBN2_9MYCO</name>
<gene>
    <name evidence="2" type="ORF">AWB85_21325</name>
</gene>
<dbReference type="InterPro" id="IPR002586">
    <property type="entry name" value="CobQ/CobB/MinD/ParA_Nub-bd_dom"/>
</dbReference>